<dbReference type="EMBL" id="CP101620">
    <property type="protein sequence ID" value="UTY39199.1"/>
    <property type="molecule type" value="Genomic_DNA"/>
</dbReference>
<organism evidence="1 2">
    <name type="scientific">Allocoprobacillus halotolerans</name>
    <dbReference type="NCBI Taxonomy" id="2944914"/>
    <lineage>
        <taxon>Bacteria</taxon>
        <taxon>Bacillati</taxon>
        <taxon>Bacillota</taxon>
        <taxon>Erysipelotrichia</taxon>
        <taxon>Erysipelotrichales</taxon>
        <taxon>Erysipelotrichaceae</taxon>
        <taxon>Allocoprobacillus</taxon>
    </lineage>
</organism>
<dbReference type="RefSeq" id="WP_290140157.1">
    <property type="nucleotide sequence ID" value="NZ_CP101620.1"/>
</dbReference>
<proteinExistence type="predicted"/>
<keyword evidence="2" id="KW-1185">Reference proteome</keyword>
<gene>
    <name evidence="1" type="ORF">NMU03_16860</name>
</gene>
<evidence type="ECO:0000313" key="1">
    <source>
        <dbReference type="EMBL" id="UTY39199.1"/>
    </source>
</evidence>
<reference evidence="1" key="1">
    <citation type="submission" date="2022-07" db="EMBL/GenBank/DDBJ databases">
        <title>Faecal culturing of patients with breast cancer.</title>
        <authorList>
            <person name="Teng N.M.Y."/>
            <person name="Kiu R."/>
            <person name="Evans R."/>
            <person name="Baker D.J."/>
            <person name="Zenner C."/>
            <person name="Robinson S.D."/>
            <person name="Hall L.J."/>
        </authorList>
    </citation>
    <scope>NUCLEOTIDE SEQUENCE</scope>
    <source>
        <strain evidence="1">LH1062</strain>
    </source>
</reference>
<sequence>MLTLEELEQDALQRHIPVMQKEGILFLIEQLQKNKQLHVLKLVQQLVIQR</sequence>
<protein>
    <submittedName>
        <fullName evidence="1">Uncharacterized protein</fullName>
    </submittedName>
</protein>
<accession>A0ABY5I1G2</accession>
<name>A0ABY5I1G2_9FIRM</name>
<evidence type="ECO:0000313" key="2">
    <source>
        <dbReference type="Proteomes" id="UP001060112"/>
    </source>
</evidence>
<dbReference type="Proteomes" id="UP001060112">
    <property type="component" value="Chromosome"/>
</dbReference>